<evidence type="ECO:0000313" key="3">
    <source>
        <dbReference type="EMBL" id="GEN60328.1"/>
    </source>
</evidence>
<dbReference type="SUPFAM" id="SSF49879">
    <property type="entry name" value="SMAD/FHA domain"/>
    <property type="match status" value="1"/>
</dbReference>
<protein>
    <recommendedName>
        <fullName evidence="2">FHA domain-containing protein</fullName>
    </recommendedName>
</protein>
<dbReference type="InterPro" id="IPR000253">
    <property type="entry name" value="FHA_dom"/>
</dbReference>
<gene>
    <name evidence="3" type="ORF">ANI02nite_22120</name>
</gene>
<dbReference type="STRING" id="1120919.GCA_000429165_01368"/>
<dbReference type="Proteomes" id="UP000321635">
    <property type="component" value="Unassembled WGS sequence"/>
</dbReference>
<dbReference type="Pfam" id="PF00498">
    <property type="entry name" value="FHA"/>
    <property type="match status" value="1"/>
</dbReference>
<dbReference type="OrthoDB" id="273564at2"/>
<comment type="caution">
    <text evidence="3">The sequence shown here is derived from an EMBL/GenBank/DDBJ whole genome shotgun (WGS) entry which is preliminary data.</text>
</comment>
<organism evidence="3 4">
    <name type="scientific">Acetobacter nitrogenifigens DSM 23921 = NBRC 105050</name>
    <dbReference type="NCBI Taxonomy" id="1120919"/>
    <lineage>
        <taxon>Bacteria</taxon>
        <taxon>Pseudomonadati</taxon>
        <taxon>Pseudomonadota</taxon>
        <taxon>Alphaproteobacteria</taxon>
        <taxon>Acetobacterales</taxon>
        <taxon>Acetobacteraceae</taxon>
        <taxon>Acetobacter</taxon>
    </lineage>
</organism>
<evidence type="ECO:0000259" key="2">
    <source>
        <dbReference type="PROSITE" id="PS50006"/>
    </source>
</evidence>
<dbReference type="AlphaFoldDB" id="A0A511XBI8"/>
<feature type="domain" description="FHA" evidence="2">
    <location>
        <begin position="27"/>
        <end position="73"/>
    </location>
</feature>
<evidence type="ECO:0000313" key="4">
    <source>
        <dbReference type="Proteomes" id="UP000321635"/>
    </source>
</evidence>
<dbReference type="RefSeq" id="WP_026397431.1">
    <property type="nucleotide sequence ID" value="NZ_AUBI01000004.1"/>
</dbReference>
<evidence type="ECO:0000256" key="1">
    <source>
        <dbReference type="SAM" id="MobiDB-lite"/>
    </source>
</evidence>
<dbReference type="Pfam" id="PF20232">
    <property type="entry name" value="T6SS_FHA_C"/>
    <property type="match status" value="1"/>
</dbReference>
<dbReference type="InterPro" id="IPR008984">
    <property type="entry name" value="SMAD_FHA_dom_sf"/>
</dbReference>
<proteinExistence type="predicted"/>
<dbReference type="CDD" id="cd00060">
    <property type="entry name" value="FHA"/>
    <property type="match status" value="1"/>
</dbReference>
<feature type="region of interest" description="Disordered" evidence="1">
    <location>
        <begin position="135"/>
        <end position="155"/>
    </location>
</feature>
<sequence length="363" mass="40429">MTMLVLSMTSAPKGVQLETRCVSSGYFSIGRDATNDWVLADPHRQLSRRHCLFQQDEDGWSLSDMSRNGVSFDQGGGSSPVGAAPRRLGRGDRIKAGGYELVVDLQEDESSFRIMPLPGFVADAIKGLRASATATAAAMPPPRAARRAAGKDVQDDTVELPRIMASPRRAPAPEAPATPDALLEILGLDGTNVTDVRRSVILYRLSASMEAFVRGLRRLTRSSLDGIETDRRRRALSTWRKSPLAEDADDGQVLRWIAGLRNGRAEAPELAIADAFDEMQRHLVCVDRAYRRCARGVIEVLDPDYLPGQDTAQAADMLTPWRRLRATALLRKRHRRLRVNFDALFDAEFTRAYQEEWERMTPR</sequence>
<feature type="region of interest" description="Disordered" evidence="1">
    <location>
        <begin position="68"/>
        <end position="89"/>
    </location>
</feature>
<reference evidence="3 4" key="1">
    <citation type="submission" date="2019-07" db="EMBL/GenBank/DDBJ databases">
        <title>Whole genome shotgun sequence of Acetobacter nitrogenifigens NBRC 105050.</title>
        <authorList>
            <person name="Hosoyama A."/>
            <person name="Uohara A."/>
            <person name="Ohji S."/>
            <person name="Ichikawa N."/>
        </authorList>
    </citation>
    <scope>NUCLEOTIDE SEQUENCE [LARGE SCALE GENOMIC DNA]</scope>
    <source>
        <strain evidence="3 4">NBRC 105050</strain>
    </source>
</reference>
<name>A0A511XBI8_9PROT</name>
<accession>A0A511XBI8</accession>
<dbReference type="InterPro" id="IPR046883">
    <property type="entry name" value="T6SS_FHA_C"/>
</dbReference>
<keyword evidence="4" id="KW-1185">Reference proteome</keyword>
<dbReference type="PROSITE" id="PS50006">
    <property type="entry name" value="FHA_DOMAIN"/>
    <property type="match status" value="1"/>
</dbReference>
<dbReference type="EMBL" id="BJYF01000016">
    <property type="protein sequence ID" value="GEN60328.1"/>
    <property type="molecule type" value="Genomic_DNA"/>
</dbReference>
<dbReference type="Gene3D" id="2.60.200.20">
    <property type="match status" value="1"/>
</dbReference>